<proteinExistence type="predicted"/>
<evidence type="ECO:0000256" key="2">
    <source>
        <dbReference type="ARBA" id="ARBA00022741"/>
    </source>
</evidence>
<dbReference type="GO" id="GO:0015631">
    <property type="term" value="F:tubulin binding"/>
    <property type="evidence" value="ECO:0007669"/>
    <property type="project" value="TreeGrafter"/>
</dbReference>
<dbReference type="Gene3D" id="3.30.470.20">
    <property type="entry name" value="ATP-grasp fold, B domain"/>
    <property type="match status" value="1"/>
</dbReference>
<evidence type="ECO:0000256" key="4">
    <source>
        <dbReference type="ARBA" id="ARBA00041448"/>
    </source>
</evidence>
<dbReference type="PANTHER" id="PTHR12241:SF145">
    <property type="entry name" value="TUBULIN POLYGLUTAMYLASE TTLL5"/>
    <property type="match status" value="1"/>
</dbReference>
<comment type="catalytic activity">
    <reaction evidence="5">
        <text>L-glutamyl-[protein] + L-glutamate + ATP = gamma-L-glutamyl-L-glutamyl-[protein] + ADP + phosphate + H(+)</text>
        <dbReference type="Rhea" id="RHEA:60144"/>
        <dbReference type="Rhea" id="RHEA-COMP:10208"/>
        <dbReference type="Rhea" id="RHEA-COMP:15517"/>
        <dbReference type="ChEBI" id="CHEBI:15378"/>
        <dbReference type="ChEBI" id="CHEBI:29973"/>
        <dbReference type="ChEBI" id="CHEBI:29985"/>
        <dbReference type="ChEBI" id="CHEBI:30616"/>
        <dbReference type="ChEBI" id="CHEBI:43474"/>
        <dbReference type="ChEBI" id="CHEBI:143622"/>
        <dbReference type="ChEBI" id="CHEBI:456216"/>
    </reaction>
    <physiologicalReaction direction="left-to-right" evidence="5">
        <dbReference type="Rhea" id="RHEA:60145"/>
    </physiologicalReaction>
</comment>
<evidence type="ECO:0000313" key="7">
    <source>
        <dbReference type="EMBL" id="CAI2362411.1"/>
    </source>
</evidence>
<feature type="region of interest" description="Disordered" evidence="6">
    <location>
        <begin position="1"/>
        <end position="21"/>
    </location>
</feature>
<keyword evidence="2" id="KW-0547">Nucleotide-binding</keyword>
<dbReference type="Pfam" id="PF03133">
    <property type="entry name" value="TTL"/>
    <property type="match status" value="1"/>
</dbReference>
<evidence type="ECO:0000256" key="3">
    <source>
        <dbReference type="ARBA" id="ARBA00022840"/>
    </source>
</evidence>
<evidence type="ECO:0000256" key="1">
    <source>
        <dbReference type="ARBA" id="ARBA00022598"/>
    </source>
</evidence>
<evidence type="ECO:0000256" key="6">
    <source>
        <dbReference type="SAM" id="MobiDB-lite"/>
    </source>
</evidence>
<dbReference type="PROSITE" id="PS51221">
    <property type="entry name" value="TTL"/>
    <property type="match status" value="1"/>
</dbReference>
<comment type="caution">
    <text evidence="7">The sequence shown here is derived from an EMBL/GenBank/DDBJ whole genome shotgun (WGS) entry which is preliminary data.</text>
</comment>
<protein>
    <recommendedName>
        <fullName evidence="4">Tubulin--tyrosine ligase-like protein 5</fullName>
    </recommendedName>
</protein>
<dbReference type="SUPFAM" id="SSF56059">
    <property type="entry name" value="Glutathione synthetase ATP-binding domain-like"/>
    <property type="match status" value="1"/>
</dbReference>
<dbReference type="AlphaFoldDB" id="A0AAD1U924"/>
<keyword evidence="3" id="KW-0067">ATP-binding</keyword>
<evidence type="ECO:0000256" key="5">
    <source>
        <dbReference type="ARBA" id="ARBA00049274"/>
    </source>
</evidence>
<keyword evidence="1" id="KW-0436">Ligase</keyword>
<accession>A0AAD1U924</accession>
<dbReference type="PANTHER" id="PTHR12241">
    <property type="entry name" value="TUBULIN POLYGLUTAMYLASE"/>
    <property type="match status" value="1"/>
</dbReference>
<dbReference type="GO" id="GO:0070740">
    <property type="term" value="F:tubulin-glutamic acid ligase activity"/>
    <property type="evidence" value="ECO:0007669"/>
    <property type="project" value="TreeGrafter"/>
</dbReference>
<dbReference type="GO" id="GO:0000226">
    <property type="term" value="P:microtubule cytoskeleton organization"/>
    <property type="evidence" value="ECO:0007669"/>
    <property type="project" value="TreeGrafter"/>
</dbReference>
<dbReference type="EMBL" id="CAMPGE010003574">
    <property type="protein sequence ID" value="CAI2362411.1"/>
    <property type="molecule type" value="Genomic_DNA"/>
</dbReference>
<reference evidence="7" key="1">
    <citation type="submission" date="2023-07" db="EMBL/GenBank/DDBJ databases">
        <authorList>
            <consortium name="AG Swart"/>
            <person name="Singh M."/>
            <person name="Singh A."/>
            <person name="Seah K."/>
            <person name="Emmerich C."/>
        </authorList>
    </citation>
    <scope>NUCLEOTIDE SEQUENCE</scope>
    <source>
        <strain evidence="7">DP1</strain>
    </source>
</reference>
<keyword evidence="8" id="KW-1185">Reference proteome</keyword>
<dbReference type="InterPro" id="IPR004344">
    <property type="entry name" value="TTL/TTLL_fam"/>
</dbReference>
<dbReference type="GO" id="GO:0036064">
    <property type="term" value="C:ciliary basal body"/>
    <property type="evidence" value="ECO:0007669"/>
    <property type="project" value="TreeGrafter"/>
</dbReference>
<organism evidence="7 8">
    <name type="scientific">Euplotes crassus</name>
    <dbReference type="NCBI Taxonomy" id="5936"/>
    <lineage>
        <taxon>Eukaryota</taxon>
        <taxon>Sar</taxon>
        <taxon>Alveolata</taxon>
        <taxon>Ciliophora</taxon>
        <taxon>Intramacronucleata</taxon>
        <taxon>Spirotrichea</taxon>
        <taxon>Hypotrichia</taxon>
        <taxon>Euplotida</taxon>
        <taxon>Euplotidae</taxon>
        <taxon>Moneuplotes</taxon>
    </lineage>
</organism>
<gene>
    <name evidence="7" type="ORF">ECRASSUSDP1_LOCUS3734</name>
</gene>
<dbReference type="Proteomes" id="UP001295684">
    <property type="component" value="Unassembled WGS sequence"/>
</dbReference>
<sequence length="621" mass="73409">MESAIVQAEPDSGSGNSSKIPSLFDSETVINLTPEQISAAEENVRHNFTSRLDINTIERPGICNIFPREEFKFEPSQEYIDHEEHQAFLYKVAHEVYELKRELISEVDLPLDYEDKYIKFQYLEESQLHKPSSINEEDFIKKGHHLKRDFDQISDDGKGLTYKMWKTNARLVRSILDLHGFQQIGGFDCSILWTNTVGKKHMFYGFNDYQWINHFPSSFEITRKMDLYKNFDLMRQKHKSKEYNYCPMTFLVPSQKEEFAAYLETLKESKDYNPDKLWIVKPNKLSRGRGIYLLKEIETLDDEEGIVSEYVDNPLTVNGHKFDLRIYVVVTSFYPLRIYVYREGLARFATEKYSKMAAEKNLFVHLTNYSINKKNRAFGRNMRLNDDTLPFKWSLTAFFERLKSCGVNVDLLWEQIYDLIIKSILSSERYISFFTKEHFKNTNKSFEIFGYDVMVDQNLRPWLMEINLSPALSLESSMDIKLKTKLVTEMFNMYGFRKLSTATLKEGTPWDEQKLTSSIIKSHPPKHKCKNYKYIDPPLTDDQIDDLLEHIEEGDYSDKTKAKMMELVSSRHFENIIEAAAEYTRKKDYIRIFPAKGSNDYFKFFKYDLEVNRKLYEYLYE</sequence>
<name>A0AAD1U924_EUPCR</name>
<dbReference type="GO" id="GO:0005524">
    <property type="term" value="F:ATP binding"/>
    <property type="evidence" value="ECO:0007669"/>
    <property type="project" value="UniProtKB-KW"/>
</dbReference>
<evidence type="ECO:0000313" key="8">
    <source>
        <dbReference type="Proteomes" id="UP001295684"/>
    </source>
</evidence>